<comment type="subunit">
    <text evidence="5">Heterooligomer composed of large and small subunits.</text>
</comment>
<dbReference type="AlphaFoldDB" id="A0A4Y6UBC8"/>
<dbReference type="Pfam" id="PF02601">
    <property type="entry name" value="Exonuc_VII_L"/>
    <property type="match status" value="1"/>
</dbReference>
<keyword evidence="4 5" id="KW-0269">Exonuclease</keyword>
<comment type="similarity">
    <text evidence="5 6">Belongs to the XseA family.</text>
</comment>
<dbReference type="GO" id="GO:0006308">
    <property type="term" value="P:DNA catabolic process"/>
    <property type="evidence" value="ECO:0007669"/>
    <property type="project" value="UniProtKB-UniRule"/>
</dbReference>
<dbReference type="InterPro" id="IPR025824">
    <property type="entry name" value="OB-fold_nuc-bd_dom"/>
</dbReference>
<name>A0A4Y6UBC8_9PROT</name>
<dbReference type="PANTHER" id="PTHR30008:SF0">
    <property type="entry name" value="EXODEOXYRIBONUCLEASE 7 LARGE SUBUNIT"/>
    <property type="match status" value="1"/>
</dbReference>
<dbReference type="GO" id="GO:0009318">
    <property type="term" value="C:exodeoxyribonuclease VII complex"/>
    <property type="evidence" value="ECO:0007669"/>
    <property type="project" value="UniProtKB-UniRule"/>
</dbReference>
<evidence type="ECO:0000259" key="7">
    <source>
        <dbReference type="Pfam" id="PF02601"/>
    </source>
</evidence>
<evidence type="ECO:0000259" key="8">
    <source>
        <dbReference type="Pfam" id="PF13742"/>
    </source>
</evidence>
<evidence type="ECO:0000313" key="10">
    <source>
        <dbReference type="Proteomes" id="UP000318709"/>
    </source>
</evidence>
<keyword evidence="10" id="KW-1185">Reference proteome</keyword>
<keyword evidence="2 5" id="KW-0540">Nuclease</keyword>
<dbReference type="Proteomes" id="UP000318709">
    <property type="component" value="Chromosome"/>
</dbReference>
<evidence type="ECO:0000313" key="9">
    <source>
        <dbReference type="EMBL" id="QDH14434.1"/>
    </source>
</evidence>
<dbReference type="InterPro" id="IPR003753">
    <property type="entry name" value="Exonuc_VII_L"/>
</dbReference>
<dbReference type="NCBIfam" id="TIGR00237">
    <property type="entry name" value="xseA"/>
    <property type="match status" value="1"/>
</dbReference>
<protein>
    <recommendedName>
        <fullName evidence="5">Exodeoxyribonuclease 7 large subunit</fullName>
        <ecNumber evidence="5">3.1.11.6</ecNumber>
    </recommendedName>
    <alternativeName>
        <fullName evidence="5">Exodeoxyribonuclease VII large subunit</fullName>
        <shortName evidence="5">Exonuclease VII large subunit</shortName>
    </alternativeName>
</protein>
<sequence length="459" mass="50059">MSNVAEYTVSALSSSIKQALEGKFGRVRVRGEITDLRQFSSGHAYLSLKDEQAKIAAVVWRGNVAKLGMELREGQEVIATGRISTYGERSTYQLIIDRMEYAGEGALLARVEVLRRQILAEGLFAEERKKPLPFLPARIAVVTSRSGAVVHDIFTTLARRFPSDVVLCPVPVQGKGAESAIAAGIRMASTLHPRPDVMIVARGGGSLEDLMAFNDEAVVRAIAEAPMPVISAIGHETDTTLADYAADRRAPTPTAAAEMAVPQRSAVAASLAQQGARLVTAWDRGRQDRQLRLQNAARQLPDLPTLLNTLRMKLDDRAHRLDLTMPQQLAQARHSLAAAARALPTFARLLHPQKQRLEALGAAMNQAMARHCYAKRLDLSQNVLSPALLVARVKSQKALLTALGRNLEAFSPFALRDKGYVLVRDAEGRPVTRSAQLPLHAEVSLDFMDGTRRALLDPE</sequence>
<keyword evidence="3 5" id="KW-0378">Hydrolase</keyword>
<evidence type="ECO:0000256" key="3">
    <source>
        <dbReference type="ARBA" id="ARBA00022801"/>
    </source>
</evidence>
<dbReference type="KEGG" id="swf:E3E12_05945"/>
<feature type="domain" description="OB-fold nucleic acid binding" evidence="8">
    <location>
        <begin position="7"/>
        <end position="100"/>
    </location>
</feature>
<evidence type="ECO:0000256" key="1">
    <source>
        <dbReference type="ARBA" id="ARBA00022490"/>
    </source>
</evidence>
<dbReference type="CDD" id="cd04489">
    <property type="entry name" value="ExoVII_LU_OBF"/>
    <property type="match status" value="1"/>
</dbReference>
<gene>
    <name evidence="5" type="primary">xseA</name>
    <name evidence="9" type="ORF">E3E12_05945</name>
</gene>
<dbReference type="HAMAP" id="MF_00378">
    <property type="entry name" value="Exonuc_7_L"/>
    <property type="match status" value="1"/>
</dbReference>
<comment type="function">
    <text evidence="5">Bidirectionally degrades single-stranded DNA into large acid-insoluble oligonucleotides, which are then degraded further into small acid-soluble oligonucleotides.</text>
</comment>
<comment type="catalytic activity">
    <reaction evidence="5 6">
        <text>Exonucleolytic cleavage in either 5'- to 3'- or 3'- to 5'-direction to yield nucleoside 5'-phosphates.</text>
        <dbReference type="EC" id="3.1.11.6"/>
    </reaction>
</comment>
<evidence type="ECO:0000256" key="2">
    <source>
        <dbReference type="ARBA" id="ARBA00022722"/>
    </source>
</evidence>
<comment type="subcellular location">
    <subcellularLocation>
        <location evidence="5 6">Cytoplasm</location>
    </subcellularLocation>
</comment>
<dbReference type="EC" id="3.1.11.6" evidence="5"/>
<evidence type="ECO:0000256" key="5">
    <source>
        <dbReference type="HAMAP-Rule" id="MF_00378"/>
    </source>
</evidence>
<organism evidence="9 10">
    <name type="scientific">Formicincola oecophyllae</name>
    <dbReference type="NCBI Taxonomy" id="2558361"/>
    <lineage>
        <taxon>Bacteria</taxon>
        <taxon>Pseudomonadati</taxon>
        <taxon>Pseudomonadota</taxon>
        <taxon>Alphaproteobacteria</taxon>
        <taxon>Acetobacterales</taxon>
        <taxon>Acetobacteraceae</taxon>
        <taxon>Formicincola</taxon>
    </lineage>
</organism>
<feature type="domain" description="Exonuclease VII large subunit C-terminal" evidence="7">
    <location>
        <begin position="123"/>
        <end position="452"/>
    </location>
</feature>
<reference evidence="9 10" key="1">
    <citation type="submission" date="2019-03" db="EMBL/GenBank/DDBJ databases">
        <title>The complete genome sequence of Swingsia_sp. F3b2 LMG30590(T).</title>
        <authorList>
            <person name="Chua K.-O."/>
            <person name="Chan K.-G."/>
            <person name="See-Too W.-S."/>
        </authorList>
    </citation>
    <scope>NUCLEOTIDE SEQUENCE [LARGE SCALE GENOMIC DNA]</scope>
    <source>
        <strain evidence="9 10">F3b2</strain>
    </source>
</reference>
<dbReference type="OrthoDB" id="9802795at2"/>
<proteinExistence type="inferred from homology"/>
<dbReference type="PANTHER" id="PTHR30008">
    <property type="entry name" value="EXODEOXYRIBONUCLEASE 7 LARGE SUBUNIT"/>
    <property type="match status" value="1"/>
</dbReference>
<keyword evidence="1 5" id="KW-0963">Cytoplasm</keyword>
<dbReference type="RefSeq" id="WP_141444136.1">
    <property type="nucleotide sequence ID" value="NZ_CP038231.1"/>
</dbReference>
<evidence type="ECO:0000256" key="6">
    <source>
        <dbReference type="RuleBase" id="RU004355"/>
    </source>
</evidence>
<dbReference type="Pfam" id="PF13742">
    <property type="entry name" value="tRNA_anti_2"/>
    <property type="match status" value="1"/>
</dbReference>
<dbReference type="EMBL" id="CP038231">
    <property type="protein sequence ID" value="QDH14434.1"/>
    <property type="molecule type" value="Genomic_DNA"/>
</dbReference>
<accession>A0A4Y6UBC8</accession>
<dbReference type="GO" id="GO:0003676">
    <property type="term" value="F:nucleic acid binding"/>
    <property type="evidence" value="ECO:0007669"/>
    <property type="project" value="InterPro"/>
</dbReference>
<evidence type="ECO:0000256" key="4">
    <source>
        <dbReference type="ARBA" id="ARBA00022839"/>
    </source>
</evidence>
<dbReference type="GO" id="GO:0008855">
    <property type="term" value="F:exodeoxyribonuclease VII activity"/>
    <property type="evidence" value="ECO:0007669"/>
    <property type="project" value="UniProtKB-UniRule"/>
</dbReference>
<dbReference type="GO" id="GO:0005737">
    <property type="term" value="C:cytoplasm"/>
    <property type="evidence" value="ECO:0007669"/>
    <property type="project" value="UniProtKB-SubCell"/>
</dbReference>
<dbReference type="InterPro" id="IPR020579">
    <property type="entry name" value="Exonuc_VII_lsu_C"/>
</dbReference>